<dbReference type="EMBL" id="LCJR01000016">
    <property type="protein sequence ID" value="KKT81627.1"/>
    <property type="molecule type" value="Genomic_DNA"/>
</dbReference>
<accession>A0A0G1MLH0</accession>
<proteinExistence type="predicted"/>
<gene>
    <name evidence="1" type="ORF">UW79_C0016G0019</name>
</gene>
<sequence>MKELLPTVEKVSKERAIDAYKKFVEQGIKSPDALDLDDPEVIEANNLFEKWRAGLEDSARSNFEATKFYLDAGFDDPDYMLYVLSWLYSDANDLGKDANDLELTQLRNDMANEMRKIHGLLREPKA</sequence>
<dbReference type="AlphaFoldDB" id="A0A0G1MLH0"/>
<evidence type="ECO:0000313" key="2">
    <source>
        <dbReference type="Proteomes" id="UP000034032"/>
    </source>
</evidence>
<dbReference type="Proteomes" id="UP000034032">
    <property type="component" value="Unassembled WGS sequence"/>
</dbReference>
<name>A0A0G1MLH0_9BACT</name>
<evidence type="ECO:0000313" key="1">
    <source>
        <dbReference type="EMBL" id="KKT81627.1"/>
    </source>
</evidence>
<reference evidence="1 2" key="1">
    <citation type="journal article" date="2015" name="Nature">
        <title>rRNA introns, odd ribosomes, and small enigmatic genomes across a large radiation of phyla.</title>
        <authorList>
            <person name="Brown C.T."/>
            <person name="Hug L.A."/>
            <person name="Thomas B.C."/>
            <person name="Sharon I."/>
            <person name="Castelle C.J."/>
            <person name="Singh A."/>
            <person name="Wilkins M.J."/>
            <person name="Williams K.H."/>
            <person name="Banfield J.F."/>
        </authorList>
    </citation>
    <scope>NUCLEOTIDE SEQUENCE [LARGE SCALE GENOMIC DNA]</scope>
</reference>
<organism evidence="1 2">
    <name type="scientific">Candidatus Yanofskybacteria bacterium GW2011_GWA2_44_9</name>
    <dbReference type="NCBI Taxonomy" id="1619025"/>
    <lineage>
        <taxon>Bacteria</taxon>
        <taxon>Candidatus Yanofskyibacteriota</taxon>
    </lineage>
</organism>
<protein>
    <submittedName>
        <fullName evidence="1">Uncharacterized protein</fullName>
    </submittedName>
</protein>
<comment type="caution">
    <text evidence="1">The sequence shown here is derived from an EMBL/GenBank/DDBJ whole genome shotgun (WGS) entry which is preliminary data.</text>
</comment>